<dbReference type="OrthoDB" id="406276at2759"/>
<reference evidence="1" key="1">
    <citation type="submission" date="2021-02" db="EMBL/GenBank/DDBJ databases">
        <authorList>
            <person name="Dougan E. K."/>
            <person name="Rhodes N."/>
            <person name="Thang M."/>
            <person name="Chan C."/>
        </authorList>
    </citation>
    <scope>NUCLEOTIDE SEQUENCE</scope>
</reference>
<sequence length="298" mass="33647">MWYPAHMVSGTIQASLRMRGQYQARQESCYFQNEIHCFTALPAEVANQRCWEEHLARGRSHGFGWWFWKPALVNHLLRTGALRDGDTLVYCDAGCVIDPRSGQSWESLLERVQPEEGLLDIVAFHHQHLEHRYTKGDTFAHFGARWDEDFGLSCQLVGGYWLAKINARTRDLFARWEDLAKEVSLISDDEPRVPNPQYVENRHDQSLFSMLMKSSGAVFERKNDEHFNAAGAPGRGCTTFQSTVGTMHPQLGVSGLKAVVLQDVGWPISGDPLQPIKAARRAEGQLPKDMDLGGEGCY</sequence>
<evidence type="ECO:0000313" key="1">
    <source>
        <dbReference type="EMBL" id="CAE7236751.1"/>
    </source>
</evidence>
<name>A0A812KVD3_9DINO</name>
<gene>
    <name evidence="1" type="ORF">SNAT2548_LOCUS10233</name>
</gene>
<keyword evidence="2" id="KW-1185">Reference proteome</keyword>
<dbReference type="Proteomes" id="UP000604046">
    <property type="component" value="Unassembled WGS sequence"/>
</dbReference>
<dbReference type="AlphaFoldDB" id="A0A812KVD3"/>
<dbReference type="EMBL" id="CAJNDS010000835">
    <property type="protein sequence ID" value="CAE7236751.1"/>
    <property type="molecule type" value="Genomic_DNA"/>
</dbReference>
<proteinExistence type="predicted"/>
<evidence type="ECO:0000313" key="2">
    <source>
        <dbReference type="Proteomes" id="UP000604046"/>
    </source>
</evidence>
<organism evidence="1 2">
    <name type="scientific">Symbiodinium natans</name>
    <dbReference type="NCBI Taxonomy" id="878477"/>
    <lineage>
        <taxon>Eukaryota</taxon>
        <taxon>Sar</taxon>
        <taxon>Alveolata</taxon>
        <taxon>Dinophyceae</taxon>
        <taxon>Suessiales</taxon>
        <taxon>Symbiodiniaceae</taxon>
        <taxon>Symbiodinium</taxon>
    </lineage>
</organism>
<comment type="caution">
    <text evidence="1">The sequence shown here is derived from an EMBL/GenBank/DDBJ whole genome shotgun (WGS) entry which is preliminary data.</text>
</comment>
<protein>
    <submittedName>
        <fullName evidence="1">Uncharacterized protein</fullName>
    </submittedName>
</protein>
<accession>A0A812KVD3</accession>